<feature type="chain" id="PRO_5009707845" evidence="2">
    <location>
        <begin position="22"/>
        <end position="200"/>
    </location>
</feature>
<dbReference type="HOGENOM" id="CLU_1338842_0_0_1"/>
<sequence>MNLESIICSLVALVSFCSARAAEEEYEYEEEPAPPPKRLPARPLVSRGAQALKNKKSASTTTTTTAAPQEEVEEAVEGDYADEQPETSSTTEAPKKGIIKTGIIRPFRSNDDLLATLKKRREDAVNNKHFKPAVAKDQSDDEASEPVQKESKSAPSSSSTRKSKFNKSSKTSHANEVSTEQSSSTAAPARTGRGRFAARN</sequence>
<accession>N6U5I9</accession>
<evidence type="ECO:0000256" key="2">
    <source>
        <dbReference type="SAM" id="SignalP"/>
    </source>
</evidence>
<feature type="region of interest" description="Disordered" evidence="1">
    <location>
        <begin position="120"/>
        <end position="200"/>
    </location>
</feature>
<feature type="compositionally biased region" description="Low complexity" evidence="1">
    <location>
        <begin position="57"/>
        <end position="67"/>
    </location>
</feature>
<evidence type="ECO:0000256" key="1">
    <source>
        <dbReference type="SAM" id="MobiDB-lite"/>
    </source>
</evidence>
<dbReference type="OrthoDB" id="8197504at2759"/>
<proteinExistence type="predicted"/>
<reference evidence="3" key="1">
    <citation type="journal article" date="2013" name="Genome Biol.">
        <title>Draft genome of the mountain pine beetle, Dendroctonus ponderosae Hopkins, a major forest pest.</title>
        <authorList>
            <person name="Keeling C.I."/>
            <person name="Yuen M.M."/>
            <person name="Liao N.Y."/>
            <person name="Docking T.R."/>
            <person name="Chan S.K."/>
            <person name="Taylor G.A."/>
            <person name="Palmquist D.L."/>
            <person name="Jackman S.D."/>
            <person name="Nguyen A."/>
            <person name="Li M."/>
            <person name="Henderson H."/>
            <person name="Janes J.K."/>
            <person name="Zhao Y."/>
            <person name="Pandoh P."/>
            <person name="Moore R."/>
            <person name="Sperling F.A."/>
            <person name="Huber D.P."/>
            <person name="Birol I."/>
            <person name="Jones S.J."/>
            <person name="Bohlmann J."/>
        </authorList>
    </citation>
    <scope>NUCLEOTIDE SEQUENCE</scope>
</reference>
<feature type="region of interest" description="Disordered" evidence="1">
    <location>
        <begin position="24"/>
        <end position="104"/>
    </location>
</feature>
<keyword evidence="2" id="KW-0732">Signal</keyword>
<name>N6U5I9_DENPD</name>
<feature type="non-terminal residue" evidence="3">
    <location>
        <position position="1"/>
    </location>
</feature>
<gene>
    <name evidence="3" type="ORF">YQE_07557</name>
</gene>
<dbReference type="AlphaFoldDB" id="N6U5I9"/>
<feature type="signal peptide" evidence="2">
    <location>
        <begin position="1"/>
        <end position="21"/>
    </location>
</feature>
<dbReference type="EMBL" id="KB740996">
    <property type="protein sequence ID" value="ENN75916.1"/>
    <property type="molecule type" value="Genomic_DNA"/>
</dbReference>
<evidence type="ECO:0000313" key="3">
    <source>
        <dbReference type="EMBL" id="ENN75916.1"/>
    </source>
</evidence>
<protein>
    <submittedName>
        <fullName evidence="3">Uncharacterized protein</fullName>
    </submittedName>
</protein>
<dbReference type="OMA" id="VKPKPYR"/>
<feature type="compositionally biased region" description="Acidic residues" evidence="1">
    <location>
        <begin position="70"/>
        <end position="85"/>
    </location>
</feature>
<feature type="compositionally biased region" description="Polar residues" evidence="1">
    <location>
        <begin position="174"/>
        <end position="186"/>
    </location>
</feature>
<organism evidence="3">
    <name type="scientific">Dendroctonus ponderosae</name>
    <name type="common">Mountain pine beetle</name>
    <dbReference type="NCBI Taxonomy" id="77166"/>
    <lineage>
        <taxon>Eukaryota</taxon>
        <taxon>Metazoa</taxon>
        <taxon>Ecdysozoa</taxon>
        <taxon>Arthropoda</taxon>
        <taxon>Hexapoda</taxon>
        <taxon>Insecta</taxon>
        <taxon>Pterygota</taxon>
        <taxon>Neoptera</taxon>
        <taxon>Endopterygota</taxon>
        <taxon>Coleoptera</taxon>
        <taxon>Polyphaga</taxon>
        <taxon>Cucujiformia</taxon>
        <taxon>Curculionidae</taxon>
        <taxon>Scolytinae</taxon>
        <taxon>Dendroctonus</taxon>
    </lineage>
</organism>